<keyword evidence="4" id="KW-0489">Methyltransferase</keyword>
<keyword evidence="3" id="KW-0732">Signal</keyword>
<reference evidence="4 5" key="1">
    <citation type="submission" date="2019-06" db="EMBL/GenBank/DDBJ databases">
        <title>Flavobacteriaceae Paucihalobacterium erythroidium CWB-1, complete genome.</title>
        <authorList>
            <person name="Wu S."/>
        </authorList>
    </citation>
    <scope>NUCLEOTIDE SEQUENCE [LARGE SCALE GENOMIC DNA]</scope>
    <source>
        <strain evidence="4 5">CWB-1</strain>
    </source>
</reference>
<organism evidence="4 5">
    <name type="scientific">Paucihalobacter ruber</name>
    <dbReference type="NCBI Taxonomy" id="2567861"/>
    <lineage>
        <taxon>Bacteria</taxon>
        <taxon>Pseudomonadati</taxon>
        <taxon>Bacteroidota</taxon>
        <taxon>Flavobacteriia</taxon>
        <taxon>Flavobacteriales</taxon>
        <taxon>Flavobacteriaceae</taxon>
        <taxon>Paucihalobacter</taxon>
    </lineage>
</organism>
<feature type="chain" id="PRO_5021311714" evidence="3">
    <location>
        <begin position="23"/>
        <end position="206"/>
    </location>
</feature>
<evidence type="ECO:0000256" key="1">
    <source>
        <dbReference type="SAM" id="Coils"/>
    </source>
</evidence>
<keyword evidence="2" id="KW-0472">Membrane</keyword>
<dbReference type="Proteomes" id="UP000317332">
    <property type="component" value="Unassembled WGS sequence"/>
</dbReference>
<dbReference type="AlphaFoldDB" id="A0A506PGP4"/>
<name>A0A506PGP4_9FLAO</name>
<evidence type="ECO:0000313" key="5">
    <source>
        <dbReference type="Proteomes" id="UP000317332"/>
    </source>
</evidence>
<accession>A0A506PGP4</accession>
<evidence type="ECO:0000313" key="4">
    <source>
        <dbReference type="EMBL" id="TPV32262.1"/>
    </source>
</evidence>
<feature type="signal peptide" evidence="3">
    <location>
        <begin position="1"/>
        <end position="22"/>
    </location>
</feature>
<keyword evidence="5" id="KW-1185">Reference proteome</keyword>
<dbReference type="EMBL" id="VHIQ01000006">
    <property type="protein sequence ID" value="TPV32262.1"/>
    <property type="molecule type" value="Genomic_DNA"/>
</dbReference>
<dbReference type="GO" id="GO:0032259">
    <property type="term" value="P:methylation"/>
    <property type="evidence" value="ECO:0007669"/>
    <property type="project" value="UniProtKB-KW"/>
</dbReference>
<keyword evidence="1" id="KW-0175">Coiled coil</keyword>
<keyword evidence="2" id="KW-0812">Transmembrane</keyword>
<keyword evidence="4" id="KW-0808">Transferase</keyword>
<sequence length="206" mass="24222">MKHQFKFITLIFSFLVVFNVTAQQTDETSEEDKLSLTEGDVENQFEYVIQRSNNYQDYKVVKKVWLQQLKSHVMDSLNQVKSEVVKSSLVIEQQSEELSKLKDDLNSTKLKLDNTITEKDSMQLFGLQLSKTGYSTIMWAVIGVLLLMLFLFIYKFNASNSITNSTKKKLVEVEEEFEEHRRVALEREQKVRRQLQDEINKQKPRK</sequence>
<dbReference type="GO" id="GO:0008168">
    <property type="term" value="F:methyltransferase activity"/>
    <property type="evidence" value="ECO:0007669"/>
    <property type="project" value="UniProtKB-KW"/>
</dbReference>
<dbReference type="RefSeq" id="WP_140990759.1">
    <property type="nucleotide sequence ID" value="NZ_VHIQ01000006.1"/>
</dbReference>
<evidence type="ECO:0000256" key="3">
    <source>
        <dbReference type="SAM" id="SignalP"/>
    </source>
</evidence>
<protein>
    <submittedName>
        <fullName evidence="4">tRNA (Guanine-N1)-methyltransferase</fullName>
    </submittedName>
</protein>
<dbReference type="OrthoDB" id="981213at2"/>
<proteinExistence type="predicted"/>
<gene>
    <name evidence="4" type="ORF">FJ651_11900</name>
</gene>
<comment type="caution">
    <text evidence="4">The sequence shown here is derived from an EMBL/GenBank/DDBJ whole genome shotgun (WGS) entry which is preliminary data.</text>
</comment>
<keyword evidence="2" id="KW-1133">Transmembrane helix</keyword>
<evidence type="ECO:0000256" key="2">
    <source>
        <dbReference type="SAM" id="Phobius"/>
    </source>
</evidence>
<feature type="transmembrane region" description="Helical" evidence="2">
    <location>
        <begin position="136"/>
        <end position="154"/>
    </location>
</feature>
<feature type="coiled-coil region" evidence="1">
    <location>
        <begin position="91"/>
        <end position="118"/>
    </location>
</feature>